<keyword evidence="7" id="KW-1185">Reference proteome</keyword>
<dbReference type="PANTHER" id="PTHR30061">
    <property type="entry name" value="MALTOSE-BINDING PERIPLASMIC PROTEIN"/>
    <property type="match status" value="1"/>
</dbReference>
<accession>A0A1I3X9K4</accession>
<comment type="caution">
    <text evidence="6">The sequence shown here is derived from an EMBL/GenBank/DDBJ whole genome shotgun (WGS) entry which is preliminary data.</text>
</comment>
<evidence type="ECO:0000256" key="5">
    <source>
        <dbReference type="SAM" id="SignalP"/>
    </source>
</evidence>
<evidence type="ECO:0000256" key="4">
    <source>
        <dbReference type="ARBA" id="ARBA00022764"/>
    </source>
</evidence>
<organism evidence="6 7">
    <name type="scientific">Pseudovibrio ascidiaceicola</name>
    <dbReference type="NCBI Taxonomy" id="285279"/>
    <lineage>
        <taxon>Bacteria</taxon>
        <taxon>Pseudomonadati</taxon>
        <taxon>Pseudomonadota</taxon>
        <taxon>Alphaproteobacteria</taxon>
        <taxon>Hyphomicrobiales</taxon>
        <taxon>Stappiaceae</taxon>
        <taxon>Pseudovibrio</taxon>
    </lineage>
</organism>
<gene>
    <name evidence="6" type="ORF">SAMN04488518_102431</name>
</gene>
<keyword evidence="3 5" id="KW-0732">Signal</keyword>
<feature type="signal peptide" evidence="5">
    <location>
        <begin position="1"/>
        <end position="24"/>
    </location>
</feature>
<comment type="similarity">
    <text evidence="1">Belongs to the bacterial solute-binding protein 1 family.</text>
</comment>
<dbReference type="PANTHER" id="PTHR30061:SF50">
    <property type="entry name" value="MALTOSE_MALTODEXTRIN-BINDING PERIPLASMIC PROTEIN"/>
    <property type="match status" value="1"/>
</dbReference>
<dbReference type="CDD" id="cd13585">
    <property type="entry name" value="PBP2_TMBP_like"/>
    <property type="match status" value="1"/>
</dbReference>
<evidence type="ECO:0000256" key="2">
    <source>
        <dbReference type="ARBA" id="ARBA00022448"/>
    </source>
</evidence>
<protein>
    <submittedName>
        <fullName evidence="6">Carbohydrate ABC transporter substrate-binding protein, CUT1 family</fullName>
    </submittedName>
</protein>
<evidence type="ECO:0000256" key="3">
    <source>
        <dbReference type="ARBA" id="ARBA00022729"/>
    </source>
</evidence>
<dbReference type="EMBL" id="FOSK01000002">
    <property type="protein sequence ID" value="SFK15691.1"/>
    <property type="molecule type" value="Genomic_DNA"/>
</dbReference>
<dbReference type="Gene3D" id="3.40.190.10">
    <property type="entry name" value="Periplasmic binding protein-like II"/>
    <property type="match status" value="2"/>
</dbReference>
<evidence type="ECO:0000313" key="6">
    <source>
        <dbReference type="EMBL" id="SFK15691.1"/>
    </source>
</evidence>
<keyword evidence="2" id="KW-0813">Transport</keyword>
<proteinExistence type="inferred from homology"/>
<evidence type="ECO:0000256" key="1">
    <source>
        <dbReference type="ARBA" id="ARBA00008520"/>
    </source>
</evidence>
<dbReference type="SUPFAM" id="SSF53850">
    <property type="entry name" value="Periplasmic binding protein-like II"/>
    <property type="match status" value="1"/>
</dbReference>
<evidence type="ECO:0000313" key="7">
    <source>
        <dbReference type="Proteomes" id="UP000199598"/>
    </source>
</evidence>
<reference evidence="6 7" key="1">
    <citation type="submission" date="2016-10" db="EMBL/GenBank/DDBJ databases">
        <authorList>
            <person name="Varghese N."/>
            <person name="Submissions S."/>
        </authorList>
    </citation>
    <scope>NUCLEOTIDE SEQUENCE [LARGE SCALE GENOMIC DNA]</scope>
    <source>
        <strain evidence="6 7">DSM 16392</strain>
    </source>
</reference>
<name>A0A1I3X9K4_9HYPH</name>
<dbReference type="Proteomes" id="UP000199598">
    <property type="component" value="Unassembled WGS sequence"/>
</dbReference>
<dbReference type="Pfam" id="PF01547">
    <property type="entry name" value="SBP_bac_1"/>
    <property type="match status" value="1"/>
</dbReference>
<sequence length="406" mass="44352">MRTKLLFAAAAGAGAMMAAASAQSAELHFIRCGDNGLDEDRKVIAAFEAAHPGNTVNMESLPWGTCQDKSLKLASAGSPPSVSYMGSRTLKQLADNNLVVDVKISEDQQKAYQPGVLNTVSYRDKFWGFPRAFSTKGLFLNCDIFEEAGLACEAPKTWDEMYAAAKTIKDKTGKAGVGLTGKDFDNTMHQFLNYLYSNGGQVIDPSTNEITLDSKNTLETLKFYGKLVEVAQEGPTAFERTQVRDLFNDNKVGMYIDGPWAHGQHKEGINTKTAPIPAGPSGVSGTLLITDSLAVFKGSGHEDLAMEFARMMTTGDSQYTLDKPDGWGLTPILKYEELGYEKPYYMDDPYWAVFVDSIPTGGPEPLFVDYKAMQTTINSMIQGIILKDDTAENLVAIAAEELEEFK</sequence>
<dbReference type="RefSeq" id="WP_093517725.1">
    <property type="nucleotide sequence ID" value="NZ_FOSK01000002.1"/>
</dbReference>
<feature type="chain" id="PRO_5046017704" evidence="5">
    <location>
        <begin position="25"/>
        <end position="406"/>
    </location>
</feature>
<keyword evidence="4" id="KW-0574">Periplasm</keyword>
<dbReference type="InterPro" id="IPR006059">
    <property type="entry name" value="SBP"/>
</dbReference>